<keyword evidence="3" id="KW-1185">Reference proteome</keyword>
<feature type="transmembrane region" description="Helical" evidence="1">
    <location>
        <begin position="21"/>
        <end position="38"/>
    </location>
</feature>
<evidence type="ECO:0000313" key="2">
    <source>
        <dbReference type="EMBL" id="TCS96634.1"/>
    </source>
</evidence>
<organism evidence="2 3">
    <name type="scientific">Hazenella coriacea</name>
    <dbReference type="NCBI Taxonomy" id="1179467"/>
    <lineage>
        <taxon>Bacteria</taxon>
        <taxon>Bacillati</taxon>
        <taxon>Bacillota</taxon>
        <taxon>Bacilli</taxon>
        <taxon>Bacillales</taxon>
        <taxon>Thermoactinomycetaceae</taxon>
        <taxon>Hazenella</taxon>
    </lineage>
</organism>
<evidence type="ECO:0000256" key="1">
    <source>
        <dbReference type="SAM" id="Phobius"/>
    </source>
</evidence>
<keyword evidence="1" id="KW-1133">Transmembrane helix</keyword>
<gene>
    <name evidence="2" type="ORF">EDD58_101270</name>
</gene>
<dbReference type="AlphaFoldDB" id="A0A4R3LE73"/>
<evidence type="ECO:0000313" key="3">
    <source>
        <dbReference type="Proteomes" id="UP000294937"/>
    </source>
</evidence>
<sequence>MKVTETKRHSDRMNENRLHQVSLSVIWPTLPFTYLAYLELEQDELFSKIPDEKIPQLIQLAMEHGEKAAKKFAKNLELTFLINTLLKQGVRVRFFQHQPANSWIRAQYIRKPPSIEIYRSSLSQMETFFREMKQPVGEKDLIQLHLVHEWFHHLEETKIQRTDLILPRAKQKIWGPFVSHKPIRRLREIAAHTFTEQVLKLTWSPLLLDHLLLLKDQGKSRLQIREYFQSVRQRVEPIFHPPAPPSEELDQSTH</sequence>
<accession>A0A4R3LE73</accession>
<keyword evidence="1" id="KW-0472">Membrane</keyword>
<keyword evidence="1" id="KW-0812">Transmembrane</keyword>
<dbReference type="Proteomes" id="UP000294937">
    <property type="component" value="Unassembled WGS sequence"/>
</dbReference>
<name>A0A4R3LE73_9BACL</name>
<comment type="caution">
    <text evidence="2">The sequence shown here is derived from an EMBL/GenBank/DDBJ whole genome shotgun (WGS) entry which is preliminary data.</text>
</comment>
<dbReference type="EMBL" id="SMAG01000001">
    <property type="protein sequence ID" value="TCS96634.1"/>
    <property type="molecule type" value="Genomic_DNA"/>
</dbReference>
<proteinExistence type="predicted"/>
<protein>
    <submittedName>
        <fullName evidence="2">Uncharacterized protein</fullName>
    </submittedName>
</protein>
<reference evidence="2 3" key="1">
    <citation type="submission" date="2019-03" db="EMBL/GenBank/DDBJ databases">
        <title>Genomic Encyclopedia of Type Strains, Phase IV (KMG-IV): sequencing the most valuable type-strain genomes for metagenomic binning, comparative biology and taxonomic classification.</title>
        <authorList>
            <person name="Goeker M."/>
        </authorList>
    </citation>
    <scope>NUCLEOTIDE SEQUENCE [LARGE SCALE GENOMIC DNA]</scope>
    <source>
        <strain evidence="2 3">DSM 45707</strain>
    </source>
</reference>